<sequence length="638" mass="73522">MSNKKILNFVFLLSISLVFSQEHLFKAATIPEELKQNANAVVRLNDILVTIDARDELHTSERRIVTVFNEKGYRAVQAGAGYNNYNKVKKIEAHIFNEFGNEIKKFKKHDFTDQSAVDGGSLYSDSRILYMGYTPVSYPFTVEFTCEMETSNTLVIPSWRPIPGYYVSVENDNYTLKDHAGLGLRFKEKHLKDYKVEKQITTNDLKYSLKQVKAVKPEDLSPGFSDFNPKVMFAVNKFHYYGVDGEASNWLEFGDWMNNELLKGRDQVSTKTQEAILKLTEGIDDPVEKAKKVFEYVQNNTRYISVQVGIGGVQPISAMEVDEVKYGDCKGLTNYTQSLLKVAGVTSYYTVVESGRHIENLESDFASIAQGDHIILAIPTKDEMLWVDCTSQIHPFNFIGDFTDNRNVLVIKPGASEIMKTVEYPDTLNFQGTTAEIRLKSDGSMFSKVKRLTKGTQYDNRFPLERRSKKDIEEFYKETWGYVNNLEIQDYDFNNDKENIVFTENLNLEARNYASFNGDLVLFPLNALNKNTFVPDRYRSRKLPLEIQRGYLDEDHFVFKLPEDFEVASIPENMTIDNKFGTYKIEIKQEDNTIHYNRKLLIKKGTFPNTDYRDYRNFRKQIASNDRAKAVLKKISNK</sequence>
<feature type="signal peptide" evidence="1">
    <location>
        <begin position="1"/>
        <end position="20"/>
    </location>
</feature>
<comment type="caution">
    <text evidence="4">The sequence shown here is derived from an EMBL/GenBank/DDBJ whole genome shotgun (WGS) entry which is preliminary data.</text>
</comment>
<dbReference type="Gene3D" id="3.10.620.30">
    <property type="match status" value="1"/>
</dbReference>
<keyword evidence="1" id="KW-0732">Signal</keyword>
<evidence type="ECO:0000256" key="1">
    <source>
        <dbReference type="SAM" id="SignalP"/>
    </source>
</evidence>
<protein>
    <submittedName>
        <fullName evidence="4">DUF3857 domain-containing protein</fullName>
    </submittedName>
</protein>
<dbReference type="SUPFAM" id="SSF54001">
    <property type="entry name" value="Cysteine proteinases"/>
    <property type="match status" value="1"/>
</dbReference>
<gene>
    <name evidence="4" type="ORF">V8G58_10840</name>
</gene>
<feature type="domain" description="DUF3858" evidence="3">
    <location>
        <begin position="541"/>
        <end position="619"/>
    </location>
</feature>
<feature type="chain" id="PRO_5045105456" evidence="1">
    <location>
        <begin position="21"/>
        <end position="638"/>
    </location>
</feature>
<evidence type="ECO:0000313" key="4">
    <source>
        <dbReference type="EMBL" id="MFH6772430.1"/>
    </source>
</evidence>
<name>A0ABW7N0F5_9FLAO</name>
<dbReference type="EMBL" id="JBAWKB010000003">
    <property type="protein sequence ID" value="MFH6772430.1"/>
    <property type="molecule type" value="Genomic_DNA"/>
</dbReference>
<evidence type="ECO:0000259" key="2">
    <source>
        <dbReference type="Pfam" id="PF12969"/>
    </source>
</evidence>
<dbReference type="Gene3D" id="2.60.40.3140">
    <property type="match status" value="1"/>
</dbReference>
<dbReference type="Proteomes" id="UP001610100">
    <property type="component" value="Unassembled WGS sequence"/>
</dbReference>
<dbReference type="Gene3D" id="2.60.120.1130">
    <property type="match status" value="1"/>
</dbReference>
<accession>A0ABW7N0F5</accession>
<dbReference type="Pfam" id="PF12970">
    <property type="entry name" value="DUF3858"/>
    <property type="match status" value="1"/>
</dbReference>
<evidence type="ECO:0000313" key="5">
    <source>
        <dbReference type="Proteomes" id="UP001610100"/>
    </source>
</evidence>
<dbReference type="InterPro" id="IPR024618">
    <property type="entry name" value="DUF3857"/>
</dbReference>
<dbReference type="RefSeq" id="WP_344737947.1">
    <property type="nucleotide sequence ID" value="NZ_BAABAY010000001.1"/>
</dbReference>
<evidence type="ECO:0000259" key="3">
    <source>
        <dbReference type="Pfam" id="PF12970"/>
    </source>
</evidence>
<dbReference type="InterPro" id="IPR024544">
    <property type="entry name" value="DUF3858"/>
</dbReference>
<dbReference type="InterPro" id="IPR038765">
    <property type="entry name" value="Papain-like_cys_pep_sf"/>
</dbReference>
<proteinExistence type="predicted"/>
<reference evidence="4 5" key="1">
    <citation type="submission" date="2024-02" db="EMBL/GenBank/DDBJ databases">
        <title>A Gaetbulibacter species isolated from tidal flats and genomic insights of their niches.</title>
        <authorList>
            <person name="Ye Y."/>
        </authorList>
    </citation>
    <scope>NUCLEOTIDE SEQUENCE [LARGE SCALE GENOMIC DNA]</scope>
    <source>
        <strain evidence="4 5">KYW382</strain>
    </source>
</reference>
<keyword evidence="5" id="KW-1185">Reference proteome</keyword>
<feature type="domain" description="DUF3857" evidence="2">
    <location>
        <begin position="61"/>
        <end position="215"/>
    </location>
</feature>
<organism evidence="4 5">
    <name type="scientific">Gaetbulibacter aestuarii</name>
    <dbReference type="NCBI Taxonomy" id="1502358"/>
    <lineage>
        <taxon>Bacteria</taxon>
        <taxon>Pseudomonadati</taxon>
        <taxon>Bacteroidota</taxon>
        <taxon>Flavobacteriia</taxon>
        <taxon>Flavobacteriales</taxon>
        <taxon>Flavobacteriaceae</taxon>
        <taxon>Gaetbulibacter</taxon>
    </lineage>
</organism>
<dbReference type="Pfam" id="PF12969">
    <property type="entry name" value="DUF3857"/>
    <property type="match status" value="1"/>
</dbReference>